<evidence type="ECO:0000256" key="4">
    <source>
        <dbReference type="ARBA" id="ARBA00022840"/>
    </source>
</evidence>
<keyword evidence="5" id="KW-0648">Protein biosynthesis</keyword>
<evidence type="ECO:0000256" key="5">
    <source>
        <dbReference type="ARBA" id="ARBA00022917"/>
    </source>
</evidence>
<dbReference type="NCBIfam" id="TIGR00459">
    <property type="entry name" value="aspS_bact"/>
    <property type="match status" value="1"/>
</dbReference>
<dbReference type="GO" id="GO:0005739">
    <property type="term" value="C:mitochondrion"/>
    <property type="evidence" value="ECO:0007669"/>
    <property type="project" value="TreeGrafter"/>
</dbReference>
<evidence type="ECO:0000313" key="8">
    <source>
        <dbReference type="EMBL" id="KAF2271029.1"/>
    </source>
</evidence>
<dbReference type="SUPFAM" id="SSF50249">
    <property type="entry name" value="Nucleic acid-binding proteins"/>
    <property type="match status" value="1"/>
</dbReference>
<evidence type="ECO:0000256" key="2">
    <source>
        <dbReference type="ARBA" id="ARBA00022598"/>
    </source>
</evidence>
<keyword evidence="9" id="KW-1185">Reference proteome</keyword>
<dbReference type="PANTHER" id="PTHR22594">
    <property type="entry name" value="ASPARTYL/LYSYL-TRNA SYNTHETASE"/>
    <property type="match status" value="1"/>
</dbReference>
<keyword evidence="4" id="KW-0067">ATP-binding</keyword>
<dbReference type="InterPro" id="IPR004524">
    <property type="entry name" value="Asp-tRNA-ligase_1"/>
</dbReference>
<dbReference type="OrthoDB" id="439710at2759"/>
<evidence type="ECO:0000256" key="6">
    <source>
        <dbReference type="ARBA" id="ARBA00023146"/>
    </source>
</evidence>
<protein>
    <submittedName>
        <fullName evidence="8">Aspartyl-tRNA synthetase</fullName>
    </submittedName>
</protein>
<dbReference type="PROSITE" id="PS50862">
    <property type="entry name" value="AA_TRNA_LIGASE_II"/>
    <property type="match status" value="1"/>
</dbReference>
<evidence type="ECO:0000313" key="9">
    <source>
        <dbReference type="Proteomes" id="UP000800093"/>
    </source>
</evidence>
<dbReference type="PANTHER" id="PTHR22594:SF5">
    <property type="entry name" value="ASPARTATE--TRNA LIGASE, MITOCHONDRIAL"/>
    <property type="match status" value="1"/>
</dbReference>
<evidence type="ECO:0000256" key="3">
    <source>
        <dbReference type="ARBA" id="ARBA00022741"/>
    </source>
</evidence>
<sequence>MVLRAASWRVVCPKTCVRRSYAEISRFIRARGHGILPRTTPTLGIQNNPFRFFTSTSICARIEPNEEQRGALNAYKSTVHGDNDPTLALYGVTDFASLSLEKCEPGTEISLSGYLDTRRDMSSGLSFVMLRDSSQGSCIQLVSSFGGVDRETADMHLFLKSLKEWTPVTVEGVIKKRLAPRNHTYSGMNLIKDREIQVTSIKPLNELVNDIVLKEETVFPPELRHLQLRTNREARQNLLFRQSVMKEARNMMVDAKFVEIETPILFKSTPEGAREFLVPTRTRGQAYALPQSPQQYKQILMASGIDKYYQFARCFRDEDLRADRQPEFTQLDIEMAFAGEHEVMTQVNSLLYHIGKNCLDNPWLDNENIPRMTYWEAMALYGSDKPDLRFDAKIHSVTNLLPQDLINKITPLDDPAIDAFTMEVSDDSKVTRKFISDFLDSPEGKHFLDNADGQPGVFILDVLQPLHGLGALGHEFAMNVPETITLEPGCLLVLQARKNEPFHGGSTQLGNLRLALHKAAAAQGLIKPLKGFEFVWVTDFPLFSPSNDTDPGQGGSAGLSATHHPFTAPKTQKDVELLLTAPEKAIAAHYDIVVNGVELGGGSRRIHNADVQEIIFRDVLKMKPERIEDFRHLLNVLRSGCPPHAGIALGWDRLIAVMLGKDSLDTYHLRLT</sequence>
<dbReference type="InterPro" id="IPR004115">
    <property type="entry name" value="GAD-like_sf"/>
</dbReference>
<feature type="domain" description="Aminoacyl-transfer RNA synthetases class-II family profile" evidence="7">
    <location>
        <begin position="241"/>
        <end position="672"/>
    </location>
</feature>
<dbReference type="Gene3D" id="3.30.930.10">
    <property type="entry name" value="Bira Bifunctional Protein, Domain 2"/>
    <property type="match status" value="1"/>
</dbReference>
<dbReference type="GO" id="GO:0005524">
    <property type="term" value="F:ATP binding"/>
    <property type="evidence" value="ECO:0007669"/>
    <property type="project" value="UniProtKB-KW"/>
</dbReference>
<dbReference type="InterPro" id="IPR004364">
    <property type="entry name" value="Aa-tRNA-synt_II"/>
</dbReference>
<dbReference type="PRINTS" id="PR01042">
    <property type="entry name" value="TRNASYNTHASP"/>
</dbReference>
<dbReference type="AlphaFoldDB" id="A0A9P4TS25"/>
<dbReference type="Proteomes" id="UP000800093">
    <property type="component" value="Unassembled WGS sequence"/>
</dbReference>
<comment type="caution">
    <text evidence="8">The sequence shown here is derived from an EMBL/GenBank/DDBJ whole genome shotgun (WGS) entry which is preliminary data.</text>
</comment>
<organism evidence="8 9">
    <name type="scientific">Lojkania enalia</name>
    <dbReference type="NCBI Taxonomy" id="147567"/>
    <lineage>
        <taxon>Eukaryota</taxon>
        <taxon>Fungi</taxon>
        <taxon>Dikarya</taxon>
        <taxon>Ascomycota</taxon>
        <taxon>Pezizomycotina</taxon>
        <taxon>Dothideomycetes</taxon>
        <taxon>Pleosporomycetidae</taxon>
        <taxon>Pleosporales</taxon>
        <taxon>Pleosporales incertae sedis</taxon>
        <taxon>Lojkania</taxon>
    </lineage>
</organism>
<dbReference type="Gene3D" id="2.40.50.140">
    <property type="entry name" value="Nucleic acid-binding proteins"/>
    <property type="match status" value="1"/>
</dbReference>
<keyword evidence="3" id="KW-0547">Nucleotide-binding</keyword>
<keyword evidence="2" id="KW-0436">Ligase</keyword>
<dbReference type="Gene3D" id="3.30.1360.30">
    <property type="entry name" value="GAD-like domain"/>
    <property type="match status" value="1"/>
</dbReference>
<reference evidence="9" key="1">
    <citation type="journal article" date="2020" name="Stud. Mycol.">
        <title>101 Dothideomycetes genomes: A test case for predicting lifestyles and emergence of pathogens.</title>
        <authorList>
            <person name="Haridas S."/>
            <person name="Albert R."/>
            <person name="Binder M."/>
            <person name="Bloem J."/>
            <person name="LaButti K."/>
            <person name="Salamov A."/>
            <person name="Andreopoulos B."/>
            <person name="Baker S."/>
            <person name="Barry K."/>
            <person name="Bills G."/>
            <person name="Bluhm B."/>
            <person name="Cannon C."/>
            <person name="Castanera R."/>
            <person name="Culley D."/>
            <person name="Daum C."/>
            <person name="Ezra D."/>
            <person name="Gonzalez J."/>
            <person name="Henrissat B."/>
            <person name="Kuo A."/>
            <person name="Liang C."/>
            <person name="Lipzen A."/>
            <person name="Lutzoni F."/>
            <person name="Magnuson J."/>
            <person name="Mondo S."/>
            <person name="Nolan M."/>
            <person name="Ohm R."/>
            <person name="Pangilinan J."/>
            <person name="Park H.-J."/>
            <person name="Ramirez L."/>
            <person name="Alfaro M."/>
            <person name="Sun H."/>
            <person name="Tritt A."/>
            <person name="Yoshinaga Y."/>
            <person name="Zwiers L.-H."/>
            <person name="Turgeon B."/>
            <person name="Goodwin S."/>
            <person name="Spatafora J."/>
            <person name="Crous P."/>
            <person name="Grigoriev I."/>
        </authorList>
    </citation>
    <scope>NUCLEOTIDE SEQUENCE [LARGE SCALE GENOMIC DNA]</scope>
    <source>
        <strain evidence="9">CBS 304.66</strain>
    </source>
</reference>
<comment type="similarity">
    <text evidence="1">Belongs to the class-II aminoacyl-tRNA synthetase family. Type 1 subfamily.</text>
</comment>
<evidence type="ECO:0000259" key="7">
    <source>
        <dbReference type="PROSITE" id="PS50862"/>
    </source>
</evidence>
<dbReference type="SUPFAM" id="SSF55681">
    <property type="entry name" value="Class II aaRS and biotin synthetases"/>
    <property type="match status" value="1"/>
</dbReference>
<dbReference type="GO" id="GO:0006422">
    <property type="term" value="P:aspartyl-tRNA aminoacylation"/>
    <property type="evidence" value="ECO:0007669"/>
    <property type="project" value="TreeGrafter"/>
</dbReference>
<proteinExistence type="inferred from homology"/>
<dbReference type="InterPro" id="IPR002312">
    <property type="entry name" value="Asp/Asn-tRNA-synth_IIb"/>
</dbReference>
<gene>
    <name evidence="8" type="ORF">CC78DRAFT_9458</name>
</gene>
<accession>A0A9P4TS25</accession>
<dbReference type="Pfam" id="PF00152">
    <property type="entry name" value="tRNA-synt_2"/>
    <property type="match status" value="1"/>
</dbReference>
<dbReference type="EMBL" id="ML986578">
    <property type="protein sequence ID" value="KAF2271029.1"/>
    <property type="molecule type" value="Genomic_DNA"/>
</dbReference>
<dbReference type="GO" id="GO:0004815">
    <property type="term" value="F:aspartate-tRNA ligase activity"/>
    <property type="evidence" value="ECO:0007669"/>
    <property type="project" value="TreeGrafter"/>
</dbReference>
<dbReference type="InterPro" id="IPR045864">
    <property type="entry name" value="aa-tRNA-synth_II/BPL/LPL"/>
</dbReference>
<dbReference type="InterPro" id="IPR006195">
    <property type="entry name" value="aa-tRNA-synth_II"/>
</dbReference>
<evidence type="ECO:0000256" key="1">
    <source>
        <dbReference type="ARBA" id="ARBA00006303"/>
    </source>
</evidence>
<name>A0A9P4TS25_9PLEO</name>
<dbReference type="InterPro" id="IPR012340">
    <property type="entry name" value="NA-bd_OB-fold"/>
</dbReference>
<keyword evidence="6" id="KW-0030">Aminoacyl-tRNA synthetase</keyword>